<evidence type="ECO:0000313" key="2">
    <source>
        <dbReference type="EMBL" id="SCY86206.1"/>
    </source>
</evidence>
<dbReference type="RefSeq" id="WP_092215317.1">
    <property type="nucleotide sequence ID" value="NZ_FMUX01000028.1"/>
</dbReference>
<sequence>MNTQSVFHIGVNTYKEVVRDKIYYVFFLFSIFIIFFSSILGRLSIGESRVVIMDFSFFSMEFTGVMISIFVGITLVYREIEKKTIFNILSKPISRSEFILGKFLGLLMALVLIETVMFVVVVIFLKFNHVDVSCWILVVFGSILLQIMMILSCAVLFSAVSSPIVSGMFTLCFYIIGSISYQIVRLYPARDGAYILKALYALIPNFSKFDFSYQYVHHLDIVGMSVFTAWGYGISYVVLLLLIASRCFAVKDIF</sequence>
<dbReference type="PANTHER" id="PTHR43471">
    <property type="entry name" value="ABC TRANSPORTER PERMEASE"/>
    <property type="match status" value="1"/>
</dbReference>
<evidence type="ECO:0000313" key="3">
    <source>
        <dbReference type="Proteomes" id="UP000198870"/>
    </source>
</evidence>
<reference evidence="2 3" key="1">
    <citation type="submission" date="2016-10" db="EMBL/GenBank/DDBJ databases">
        <authorList>
            <person name="de Groot N.N."/>
        </authorList>
    </citation>
    <scope>NUCLEOTIDE SEQUENCE [LARGE SCALE GENOMIC DNA]</scope>
    <source>
        <strain evidence="2 3">AA1</strain>
    </source>
</reference>
<feature type="transmembrane region" description="Helical" evidence="1">
    <location>
        <begin position="22"/>
        <end position="45"/>
    </location>
</feature>
<keyword evidence="1" id="KW-1133">Transmembrane helix</keyword>
<dbReference type="GO" id="GO:0005886">
    <property type="term" value="C:plasma membrane"/>
    <property type="evidence" value="ECO:0007669"/>
    <property type="project" value="UniProtKB-SubCell"/>
</dbReference>
<feature type="transmembrane region" description="Helical" evidence="1">
    <location>
        <begin position="135"/>
        <end position="157"/>
    </location>
</feature>
<dbReference type="Proteomes" id="UP000198870">
    <property type="component" value="Unassembled WGS sequence"/>
</dbReference>
<keyword evidence="1" id="KW-0812">Transmembrane</keyword>
<dbReference type="AlphaFoldDB" id="A0A1G5JCW1"/>
<protein>
    <submittedName>
        <fullName evidence="2">ABC-2 family transporter protein</fullName>
    </submittedName>
</protein>
<dbReference type="EMBL" id="FMUX01000028">
    <property type="protein sequence ID" value="SCY86206.1"/>
    <property type="molecule type" value="Genomic_DNA"/>
</dbReference>
<keyword evidence="3" id="KW-1185">Reference proteome</keyword>
<keyword evidence="1" id="KW-0472">Membrane</keyword>
<feature type="transmembrane region" description="Helical" evidence="1">
    <location>
        <begin position="221"/>
        <end position="244"/>
    </location>
</feature>
<dbReference type="Pfam" id="PF12679">
    <property type="entry name" value="ABC2_membrane_2"/>
    <property type="match status" value="1"/>
</dbReference>
<feature type="transmembrane region" description="Helical" evidence="1">
    <location>
        <begin position="57"/>
        <end position="77"/>
    </location>
</feature>
<dbReference type="STRING" id="419481.SAMN05216233_12860"/>
<dbReference type="GO" id="GO:0140359">
    <property type="term" value="F:ABC-type transporter activity"/>
    <property type="evidence" value="ECO:0007669"/>
    <property type="project" value="InterPro"/>
</dbReference>
<organism evidence="2 3">
    <name type="scientific">Desulfoluna spongiiphila</name>
    <dbReference type="NCBI Taxonomy" id="419481"/>
    <lineage>
        <taxon>Bacteria</taxon>
        <taxon>Pseudomonadati</taxon>
        <taxon>Thermodesulfobacteriota</taxon>
        <taxon>Desulfobacteria</taxon>
        <taxon>Desulfobacterales</taxon>
        <taxon>Desulfolunaceae</taxon>
        <taxon>Desulfoluna</taxon>
    </lineage>
</organism>
<feature type="transmembrane region" description="Helical" evidence="1">
    <location>
        <begin position="98"/>
        <end position="123"/>
    </location>
</feature>
<proteinExistence type="predicted"/>
<dbReference type="PANTHER" id="PTHR43471:SF10">
    <property type="entry name" value="SLL1107 PROTEIN"/>
    <property type="match status" value="1"/>
</dbReference>
<gene>
    <name evidence="2" type="ORF">SAMN05216233_12860</name>
</gene>
<feature type="transmembrane region" description="Helical" evidence="1">
    <location>
        <begin position="164"/>
        <end position="184"/>
    </location>
</feature>
<evidence type="ECO:0000256" key="1">
    <source>
        <dbReference type="SAM" id="Phobius"/>
    </source>
</evidence>
<name>A0A1G5JCW1_9BACT</name>
<dbReference type="OrthoDB" id="9810558at2"/>
<accession>A0A1G5JCW1</accession>